<gene>
    <name evidence="1" type="ORF">JOC77_000167</name>
</gene>
<dbReference type="EMBL" id="JAFBFI010000001">
    <property type="protein sequence ID" value="MBM7690764.1"/>
    <property type="molecule type" value="Genomic_DNA"/>
</dbReference>
<accession>A0ABS2QD69</accession>
<protein>
    <submittedName>
        <fullName evidence="1">Uncharacterized protein</fullName>
    </submittedName>
</protein>
<evidence type="ECO:0000313" key="2">
    <source>
        <dbReference type="Proteomes" id="UP000823486"/>
    </source>
</evidence>
<dbReference type="RefSeq" id="WP_275585031.1">
    <property type="nucleotide sequence ID" value="NZ_JAFBFI010000001.1"/>
</dbReference>
<organism evidence="1 2">
    <name type="scientific">Peribacillus deserti</name>
    <dbReference type="NCBI Taxonomy" id="673318"/>
    <lineage>
        <taxon>Bacteria</taxon>
        <taxon>Bacillati</taxon>
        <taxon>Bacillota</taxon>
        <taxon>Bacilli</taxon>
        <taxon>Bacillales</taxon>
        <taxon>Bacillaceae</taxon>
        <taxon>Peribacillus</taxon>
    </lineage>
</organism>
<keyword evidence="2" id="KW-1185">Reference proteome</keyword>
<comment type="caution">
    <text evidence="1">The sequence shown here is derived from an EMBL/GenBank/DDBJ whole genome shotgun (WGS) entry which is preliminary data.</text>
</comment>
<reference evidence="1 2" key="1">
    <citation type="submission" date="2021-01" db="EMBL/GenBank/DDBJ databases">
        <title>Genomic Encyclopedia of Type Strains, Phase IV (KMG-IV): sequencing the most valuable type-strain genomes for metagenomic binning, comparative biology and taxonomic classification.</title>
        <authorList>
            <person name="Goeker M."/>
        </authorList>
    </citation>
    <scope>NUCLEOTIDE SEQUENCE [LARGE SCALE GENOMIC DNA]</scope>
    <source>
        <strain evidence="1 2">DSM 105482</strain>
    </source>
</reference>
<proteinExistence type="predicted"/>
<evidence type="ECO:0000313" key="1">
    <source>
        <dbReference type="EMBL" id="MBM7690764.1"/>
    </source>
</evidence>
<name>A0ABS2QD69_9BACI</name>
<dbReference type="Proteomes" id="UP000823486">
    <property type="component" value="Unassembled WGS sequence"/>
</dbReference>
<sequence length="44" mass="4636">MVATYKIETLEMVIAPGKGSLAYKAGYYTGKAINWAITLGGLIG</sequence>